<dbReference type="PANTHER" id="PTHR43574">
    <property type="entry name" value="EPIMERASE-RELATED"/>
    <property type="match status" value="1"/>
</dbReference>
<dbReference type="Proteomes" id="UP000253383">
    <property type="component" value="Unassembled WGS sequence"/>
</dbReference>
<accession>A0A368JHN5</accession>
<dbReference type="InterPro" id="IPR001509">
    <property type="entry name" value="Epimerase_deHydtase"/>
</dbReference>
<gene>
    <name evidence="3" type="ORF">DUE52_22975</name>
</gene>
<feature type="domain" description="NAD-dependent epimerase/dehydratase" evidence="2">
    <location>
        <begin position="3"/>
        <end position="244"/>
    </location>
</feature>
<dbReference type="OrthoDB" id="9811743at2"/>
<proteinExistence type="predicted"/>
<dbReference type="RefSeq" id="WP_114408412.1">
    <property type="nucleotide sequence ID" value="NZ_QOWE01000021.1"/>
</dbReference>
<reference evidence="3 4" key="1">
    <citation type="submission" date="2018-07" db="EMBL/GenBank/DDBJ databases">
        <title>Genome analysis of Larkinella rosea.</title>
        <authorList>
            <person name="Zhou Z."/>
            <person name="Wang G."/>
        </authorList>
    </citation>
    <scope>NUCLEOTIDE SEQUENCE [LARGE SCALE GENOMIC DNA]</scope>
    <source>
        <strain evidence="4">zzj9</strain>
    </source>
</reference>
<comment type="caution">
    <text evidence="3">The sequence shown here is derived from an EMBL/GenBank/DDBJ whole genome shotgun (WGS) entry which is preliminary data.</text>
</comment>
<evidence type="ECO:0000256" key="1">
    <source>
        <dbReference type="ARBA" id="ARBA00023027"/>
    </source>
</evidence>
<dbReference type="SUPFAM" id="SSF51735">
    <property type="entry name" value="NAD(P)-binding Rossmann-fold domains"/>
    <property type="match status" value="1"/>
</dbReference>
<protein>
    <submittedName>
        <fullName evidence="3">NAD-dependent epimerase/dehydratase family protein</fullName>
    </submittedName>
</protein>
<dbReference type="Gene3D" id="3.40.50.720">
    <property type="entry name" value="NAD(P)-binding Rossmann-like Domain"/>
    <property type="match status" value="1"/>
</dbReference>
<name>A0A368JHN5_9BACT</name>
<dbReference type="InterPro" id="IPR036291">
    <property type="entry name" value="NAD(P)-bd_dom_sf"/>
</dbReference>
<evidence type="ECO:0000259" key="2">
    <source>
        <dbReference type="Pfam" id="PF01370"/>
    </source>
</evidence>
<evidence type="ECO:0000313" key="3">
    <source>
        <dbReference type="EMBL" id="RCR67180.1"/>
    </source>
</evidence>
<dbReference type="EMBL" id="QOWE01000021">
    <property type="protein sequence ID" value="RCR67180.1"/>
    <property type="molecule type" value="Genomic_DNA"/>
</dbReference>
<dbReference type="AlphaFoldDB" id="A0A368JHN5"/>
<evidence type="ECO:0000313" key="4">
    <source>
        <dbReference type="Proteomes" id="UP000253383"/>
    </source>
</evidence>
<keyword evidence="1" id="KW-0520">NAD</keyword>
<dbReference type="PRINTS" id="PR01713">
    <property type="entry name" value="NUCEPIMERASE"/>
</dbReference>
<sequence>MNILLTGGAGFIGTHLTKKLLDEGHIVLAVDNFGSNYDPALKRRNVAPFEGRPGYYLFEGDIRESSFLHLLFGTYAIDVVVHLAGLAGVRPSLQQPASYFDTNVTGTVTLLQTMRDFKVSKIVFASSSSVYGERNEIPFRETDRIEELASPYAISKRTGEMLLQNYHQLFGLNAYCLRFFTVYGPNQRPDMAISRFIQRLFDGERIQLFGNGQSLRDYTYVNDIVAGIVRAIERVNGFEIINLGGARPVALIDLVRKLEQYTGRKARLDYRPEQPGDVSQTAADLTKAAHLLGYQPRVSLEEGLQRMVNWFQAEHTSLLEEK</sequence>
<keyword evidence="4" id="KW-1185">Reference proteome</keyword>
<dbReference type="Pfam" id="PF01370">
    <property type="entry name" value="Epimerase"/>
    <property type="match status" value="1"/>
</dbReference>
<organism evidence="3 4">
    <name type="scientific">Larkinella punicea</name>
    <dbReference type="NCBI Taxonomy" id="2315727"/>
    <lineage>
        <taxon>Bacteria</taxon>
        <taxon>Pseudomonadati</taxon>
        <taxon>Bacteroidota</taxon>
        <taxon>Cytophagia</taxon>
        <taxon>Cytophagales</taxon>
        <taxon>Spirosomataceae</taxon>
        <taxon>Larkinella</taxon>
    </lineage>
</organism>